<sequence length="234" mass="26202">MNVLMIANNAKQVYLTILLCCVLSFSALGAEKVAIFAVQIDGLHQADGKGRYDKIISLIKTEIPFEMKVYPPKRVFSLFDKCLICCVSPVNQNTDFYQYTGDNYLQSKPMSIAKIYIFTKPNTKVISTLSELQTLRVGARSGMPYGKKIENSGINFTFLPTIKNNIVMVLNNRLDAFIAYVPDAYKIFDQLELSAFPHDINNPISVHEDSIVCKKSNSTVELIKDANVVISNIN</sequence>
<evidence type="ECO:0000313" key="2">
    <source>
        <dbReference type="EMBL" id="NYZ66972.1"/>
    </source>
</evidence>
<dbReference type="EMBL" id="JACCKB010000019">
    <property type="protein sequence ID" value="NYZ66972.1"/>
    <property type="molecule type" value="Genomic_DNA"/>
</dbReference>
<keyword evidence="1" id="KW-0732">Signal</keyword>
<feature type="chain" id="PRO_5032497641" description="Solute-binding protein family 3/N-terminal domain-containing protein" evidence="1">
    <location>
        <begin position="30"/>
        <end position="234"/>
    </location>
</feature>
<comment type="caution">
    <text evidence="2">The sequence shown here is derived from an EMBL/GenBank/DDBJ whole genome shotgun (WGS) entry which is preliminary data.</text>
</comment>
<evidence type="ECO:0000256" key="1">
    <source>
        <dbReference type="SAM" id="SignalP"/>
    </source>
</evidence>
<dbReference type="Gene3D" id="3.40.190.10">
    <property type="entry name" value="Periplasmic binding protein-like II"/>
    <property type="match status" value="2"/>
</dbReference>
<evidence type="ECO:0008006" key="4">
    <source>
        <dbReference type="Google" id="ProtNLM"/>
    </source>
</evidence>
<reference evidence="2 3" key="1">
    <citation type="submission" date="2020-07" db="EMBL/GenBank/DDBJ databases">
        <title>Endozoicomonas sp. nov., isolated from sediment.</title>
        <authorList>
            <person name="Gu T."/>
        </authorList>
    </citation>
    <scope>NUCLEOTIDE SEQUENCE [LARGE SCALE GENOMIC DNA]</scope>
    <source>
        <strain evidence="2 3">SM1973</strain>
    </source>
</reference>
<gene>
    <name evidence="2" type="ORF">H0A36_13200</name>
</gene>
<evidence type="ECO:0000313" key="3">
    <source>
        <dbReference type="Proteomes" id="UP000569732"/>
    </source>
</evidence>
<dbReference type="SUPFAM" id="SSF53850">
    <property type="entry name" value="Periplasmic binding protein-like II"/>
    <property type="match status" value="1"/>
</dbReference>
<dbReference type="RefSeq" id="WP_180568992.1">
    <property type="nucleotide sequence ID" value="NZ_JAPJZK010000001.1"/>
</dbReference>
<keyword evidence="3" id="KW-1185">Reference proteome</keyword>
<protein>
    <recommendedName>
        <fullName evidence="4">Solute-binding protein family 3/N-terminal domain-containing protein</fullName>
    </recommendedName>
</protein>
<feature type="signal peptide" evidence="1">
    <location>
        <begin position="1"/>
        <end position="29"/>
    </location>
</feature>
<organism evidence="2 3">
    <name type="scientific">Spartinivicinus marinus</name>
    <dbReference type="NCBI Taxonomy" id="2994442"/>
    <lineage>
        <taxon>Bacteria</taxon>
        <taxon>Pseudomonadati</taxon>
        <taxon>Pseudomonadota</taxon>
        <taxon>Gammaproteobacteria</taxon>
        <taxon>Oceanospirillales</taxon>
        <taxon>Zooshikellaceae</taxon>
        <taxon>Spartinivicinus</taxon>
    </lineage>
</organism>
<name>A0A853I5T8_9GAMM</name>
<proteinExistence type="predicted"/>
<dbReference type="AlphaFoldDB" id="A0A853I5T8"/>
<accession>A0A853I5T8</accession>
<dbReference type="Proteomes" id="UP000569732">
    <property type="component" value="Unassembled WGS sequence"/>
</dbReference>